<keyword evidence="3" id="KW-1185">Reference proteome</keyword>
<dbReference type="SUPFAM" id="SSF52833">
    <property type="entry name" value="Thioredoxin-like"/>
    <property type="match status" value="1"/>
</dbReference>
<dbReference type="AlphaFoldDB" id="A0A0K1QAZ1"/>
<dbReference type="Gene3D" id="3.40.30.10">
    <property type="entry name" value="Glutaredoxin"/>
    <property type="match status" value="1"/>
</dbReference>
<protein>
    <submittedName>
        <fullName evidence="2">Uncharacterized protein</fullName>
    </submittedName>
</protein>
<dbReference type="PROSITE" id="PS51354">
    <property type="entry name" value="GLUTAREDOXIN_2"/>
    <property type="match status" value="1"/>
</dbReference>
<dbReference type="InterPro" id="IPR036249">
    <property type="entry name" value="Thioredoxin-like_sf"/>
</dbReference>
<evidence type="ECO:0000256" key="1">
    <source>
        <dbReference type="SAM" id="MobiDB-lite"/>
    </source>
</evidence>
<feature type="compositionally biased region" description="Polar residues" evidence="1">
    <location>
        <begin position="62"/>
        <end position="71"/>
    </location>
</feature>
<feature type="region of interest" description="Disordered" evidence="1">
    <location>
        <begin position="58"/>
        <end position="77"/>
    </location>
</feature>
<evidence type="ECO:0000313" key="3">
    <source>
        <dbReference type="Proteomes" id="UP000064967"/>
    </source>
</evidence>
<organism evidence="2 3">
    <name type="scientific">Labilithrix luteola</name>
    <dbReference type="NCBI Taxonomy" id="1391654"/>
    <lineage>
        <taxon>Bacteria</taxon>
        <taxon>Pseudomonadati</taxon>
        <taxon>Myxococcota</taxon>
        <taxon>Polyangia</taxon>
        <taxon>Polyangiales</taxon>
        <taxon>Labilitrichaceae</taxon>
        <taxon>Labilithrix</taxon>
    </lineage>
</organism>
<name>A0A0K1QAZ1_9BACT</name>
<reference evidence="2 3" key="1">
    <citation type="submission" date="2015-08" db="EMBL/GenBank/DDBJ databases">
        <authorList>
            <person name="Babu N.S."/>
            <person name="Beckwith C.J."/>
            <person name="Beseler K.G."/>
            <person name="Brison A."/>
            <person name="Carone J.V."/>
            <person name="Caskin T.P."/>
            <person name="Diamond M."/>
            <person name="Durham M.E."/>
            <person name="Foxe J.M."/>
            <person name="Go M."/>
            <person name="Henderson B.A."/>
            <person name="Jones I.B."/>
            <person name="McGettigan J.A."/>
            <person name="Micheletti S.J."/>
            <person name="Nasrallah M.E."/>
            <person name="Ortiz D."/>
            <person name="Piller C.R."/>
            <person name="Privatt S.R."/>
            <person name="Schneider S.L."/>
            <person name="Sharp S."/>
            <person name="Smith T.C."/>
            <person name="Stanton J.D."/>
            <person name="Ullery H.E."/>
            <person name="Wilson R.J."/>
            <person name="Serrano M.G."/>
            <person name="Buck G."/>
            <person name="Lee V."/>
            <person name="Wang Y."/>
            <person name="Carvalho R."/>
            <person name="Voegtly L."/>
            <person name="Shi R."/>
            <person name="Duckworth R."/>
            <person name="Johnson A."/>
            <person name="Loviza R."/>
            <person name="Walstead R."/>
            <person name="Shah Z."/>
            <person name="Kiflezghi M."/>
            <person name="Wade K."/>
            <person name="Ball S.L."/>
            <person name="Bradley K.W."/>
            <person name="Asai D.J."/>
            <person name="Bowman C.A."/>
            <person name="Russell D.A."/>
            <person name="Pope W.H."/>
            <person name="Jacobs-Sera D."/>
            <person name="Hendrix R.W."/>
            <person name="Hatfull G.F."/>
        </authorList>
    </citation>
    <scope>NUCLEOTIDE SEQUENCE [LARGE SCALE GENOMIC DNA]</scope>
    <source>
        <strain evidence="2 3">DSM 27648</strain>
    </source>
</reference>
<dbReference type="STRING" id="1391654.AKJ09_09619"/>
<sequence length="173" mass="18911">MLDRVRTSLHSVITSSKGDGFVGLRVPRDLARRMNMMLGEPLCSETEMVRRRNARAKLASLRSGTATSSSPAPDAKPEAKLEAAPVMIYFEKDRGARLLARIQEMLDAKGIRYTLLDVAGDAVTKDFVMREAKCKEDELPVVFIAGAPVGGYNELVEWDVAGKLTKAIDPSST</sequence>
<accession>A0A0K1QAZ1</accession>
<dbReference type="KEGG" id="llu:AKJ09_09619"/>
<evidence type="ECO:0000313" key="2">
    <source>
        <dbReference type="EMBL" id="AKV02956.1"/>
    </source>
</evidence>
<dbReference type="Proteomes" id="UP000064967">
    <property type="component" value="Chromosome"/>
</dbReference>
<dbReference type="EMBL" id="CP012333">
    <property type="protein sequence ID" value="AKV02956.1"/>
    <property type="molecule type" value="Genomic_DNA"/>
</dbReference>
<dbReference type="RefSeq" id="WP_146653802.1">
    <property type="nucleotide sequence ID" value="NZ_CP012333.1"/>
</dbReference>
<dbReference type="OrthoDB" id="9795531at2"/>
<proteinExistence type="predicted"/>
<gene>
    <name evidence="2" type="ORF">AKJ09_09619</name>
</gene>